<proteinExistence type="predicted"/>
<comment type="caution">
    <text evidence="2">The sequence shown here is derived from an EMBL/GenBank/DDBJ whole genome shotgun (WGS) entry which is preliminary data.</text>
</comment>
<protein>
    <submittedName>
        <fullName evidence="2">Excisionase family DNA binding protein</fullName>
    </submittedName>
</protein>
<sequence length="108" mass="12959">MREQIVRRVIYHEEVLRKAIKNQDFKTAYESQLLIQELQTILNQYKEEINLKEIVNEYYYSTKQVAKKLNKSHATIVRSVQNGKLKGVRVGRDYFFLKKYIDEMASKK</sequence>
<feature type="domain" description="Helix-turn-helix" evidence="1">
    <location>
        <begin position="59"/>
        <end position="107"/>
    </location>
</feature>
<dbReference type="EMBL" id="JACDUT010000011">
    <property type="protein sequence ID" value="MBA2876284.1"/>
    <property type="molecule type" value="Genomic_DNA"/>
</dbReference>
<keyword evidence="3" id="KW-1185">Reference proteome</keyword>
<name>A0A7V9Z971_9BACL</name>
<dbReference type="NCBIfam" id="TIGR01764">
    <property type="entry name" value="excise"/>
    <property type="match status" value="1"/>
</dbReference>
<evidence type="ECO:0000313" key="3">
    <source>
        <dbReference type="Proteomes" id="UP000523087"/>
    </source>
</evidence>
<evidence type="ECO:0000313" key="2">
    <source>
        <dbReference type="EMBL" id="MBA2876284.1"/>
    </source>
</evidence>
<dbReference type="AlphaFoldDB" id="A0A7V9Z971"/>
<dbReference type="Pfam" id="PF12728">
    <property type="entry name" value="HTH_17"/>
    <property type="match status" value="1"/>
</dbReference>
<dbReference type="GO" id="GO:0003677">
    <property type="term" value="F:DNA binding"/>
    <property type="evidence" value="ECO:0007669"/>
    <property type="project" value="InterPro"/>
</dbReference>
<organism evidence="2 3">
    <name type="scientific">Thermaerobacillus caldiproteolyticus</name>
    <dbReference type="NCBI Taxonomy" id="247480"/>
    <lineage>
        <taxon>Bacteria</taxon>
        <taxon>Bacillati</taxon>
        <taxon>Bacillota</taxon>
        <taxon>Bacilli</taxon>
        <taxon>Bacillales</taxon>
        <taxon>Anoxybacillaceae</taxon>
        <taxon>Thermaerobacillus</taxon>
    </lineage>
</organism>
<reference evidence="2 3" key="1">
    <citation type="submission" date="2020-07" db="EMBL/GenBank/DDBJ databases">
        <title>Genomic Encyclopedia of Type Strains, Phase IV (KMG-IV): sequencing the most valuable type-strain genomes for metagenomic binning, comparative biology and taxonomic classification.</title>
        <authorList>
            <person name="Goeker M."/>
        </authorList>
    </citation>
    <scope>NUCLEOTIDE SEQUENCE [LARGE SCALE GENOMIC DNA]</scope>
    <source>
        <strain evidence="2 3">DSM 15730</strain>
    </source>
</reference>
<dbReference type="Proteomes" id="UP000523087">
    <property type="component" value="Unassembled WGS sequence"/>
</dbReference>
<accession>A0A7V9Z971</accession>
<evidence type="ECO:0000259" key="1">
    <source>
        <dbReference type="Pfam" id="PF12728"/>
    </source>
</evidence>
<dbReference type="InterPro" id="IPR041657">
    <property type="entry name" value="HTH_17"/>
</dbReference>
<gene>
    <name evidence="2" type="ORF">HNR31_003079</name>
</gene>
<dbReference type="RefSeq" id="WP_181557008.1">
    <property type="nucleotide sequence ID" value="NZ_JACDUT010000011.1"/>
</dbReference>
<dbReference type="InterPro" id="IPR010093">
    <property type="entry name" value="SinI_DNA-bd"/>
</dbReference>